<keyword evidence="7 8" id="KW-0472">Membrane</keyword>
<dbReference type="InterPro" id="IPR002549">
    <property type="entry name" value="AI-2E-like"/>
</dbReference>
<evidence type="ECO:0000256" key="5">
    <source>
        <dbReference type="ARBA" id="ARBA00022692"/>
    </source>
</evidence>
<comment type="subcellular location">
    <subcellularLocation>
        <location evidence="1">Cell membrane</location>
        <topology evidence="1">Multi-pass membrane protein</topology>
    </subcellularLocation>
</comment>
<keyword evidence="3" id="KW-0813">Transport</keyword>
<feature type="transmembrane region" description="Helical" evidence="8">
    <location>
        <begin position="210"/>
        <end position="239"/>
    </location>
</feature>
<feature type="transmembrane region" description="Helical" evidence="8">
    <location>
        <begin position="285"/>
        <end position="314"/>
    </location>
</feature>
<accession>A0A5C0UI97</accession>
<keyword evidence="5 8" id="KW-0812">Transmembrane</keyword>
<feature type="transmembrane region" description="Helical" evidence="8">
    <location>
        <begin position="129"/>
        <end position="147"/>
    </location>
</feature>
<gene>
    <name evidence="9" type="ORF">FZC36_02670</name>
</gene>
<dbReference type="AlphaFoldDB" id="A0A5C0UI97"/>
<dbReference type="PANTHER" id="PTHR21716">
    <property type="entry name" value="TRANSMEMBRANE PROTEIN"/>
    <property type="match status" value="1"/>
</dbReference>
<evidence type="ECO:0000256" key="7">
    <source>
        <dbReference type="ARBA" id="ARBA00023136"/>
    </source>
</evidence>
<dbReference type="EMBL" id="CP043314">
    <property type="protein sequence ID" value="QEK39311.1"/>
    <property type="molecule type" value="Genomic_DNA"/>
</dbReference>
<keyword evidence="6 8" id="KW-1133">Transmembrane helix</keyword>
<dbReference type="OrthoDB" id="5792512at2"/>
<feature type="transmembrane region" description="Helical" evidence="8">
    <location>
        <begin position="6"/>
        <end position="30"/>
    </location>
</feature>
<feature type="transmembrane region" description="Helical" evidence="8">
    <location>
        <begin position="183"/>
        <end position="204"/>
    </location>
</feature>
<keyword evidence="4" id="KW-1003">Cell membrane</keyword>
<evidence type="ECO:0000256" key="8">
    <source>
        <dbReference type="SAM" id="Phobius"/>
    </source>
</evidence>
<evidence type="ECO:0000313" key="10">
    <source>
        <dbReference type="Proteomes" id="UP000324924"/>
    </source>
</evidence>
<dbReference type="PANTHER" id="PTHR21716:SF53">
    <property type="entry name" value="PERMEASE PERM-RELATED"/>
    <property type="match status" value="1"/>
</dbReference>
<dbReference type="Pfam" id="PF01594">
    <property type="entry name" value="AI-2E_transport"/>
    <property type="match status" value="1"/>
</dbReference>
<dbReference type="Proteomes" id="UP000324924">
    <property type="component" value="Chromosome"/>
</dbReference>
<proteinExistence type="inferred from homology"/>
<protein>
    <submittedName>
        <fullName evidence="9">AI-2E family transporter</fullName>
    </submittedName>
</protein>
<evidence type="ECO:0000256" key="4">
    <source>
        <dbReference type="ARBA" id="ARBA00022475"/>
    </source>
</evidence>
<dbReference type="RefSeq" id="WP_148972434.1">
    <property type="nucleotide sequence ID" value="NZ_CP043314.1"/>
</dbReference>
<evidence type="ECO:0000256" key="1">
    <source>
        <dbReference type="ARBA" id="ARBA00004651"/>
    </source>
</evidence>
<evidence type="ECO:0000256" key="6">
    <source>
        <dbReference type="ARBA" id="ARBA00022989"/>
    </source>
</evidence>
<reference evidence="9 10" key="1">
    <citation type="submission" date="2019-08" db="EMBL/GenBank/DDBJ databases">
        <title>Highly reduced genomes of protist endosymbionts show evolutionary convergence.</title>
        <authorList>
            <person name="George E."/>
            <person name="Husnik F."/>
            <person name="Tashyreva D."/>
            <person name="Prokopchuk G."/>
            <person name="Horak A."/>
            <person name="Kwong W.K."/>
            <person name="Lukes J."/>
            <person name="Keeling P.J."/>
        </authorList>
    </citation>
    <scope>NUCLEOTIDE SEQUENCE [LARGE SCALE GENOMIC DNA]</scope>
    <source>
        <strain evidence="9">1604HC</strain>
    </source>
</reference>
<name>A0A5C0UI97_9PROT</name>
<dbReference type="GO" id="GO:0005886">
    <property type="term" value="C:plasma membrane"/>
    <property type="evidence" value="ECO:0007669"/>
    <property type="project" value="UniProtKB-SubCell"/>
</dbReference>
<evidence type="ECO:0000256" key="2">
    <source>
        <dbReference type="ARBA" id="ARBA00009773"/>
    </source>
</evidence>
<evidence type="ECO:0000256" key="3">
    <source>
        <dbReference type="ARBA" id="ARBA00022448"/>
    </source>
</evidence>
<feature type="transmembrane region" description="Helical" evidence="8">
    <location>
        <begin position="251"/>
        <end position="273"/>
    </location>
</feature>
<sequence length="325" mass="37740">MTSISYIIIFSYFLNIISFVFLAFIIAYILSPCFDFLMRLGFGRFFSSFIVTFLVFCMLVYSIIILVPKLYIQGIEFVKMFEKYVIYLKEHSWMTNYSSDVYSRIESIFNRKKFLDKVFILVSNYGYDFLNIIFQGFGLTMTIFYILRDWGLWTERILSIFSESKKVIINTLIQDINNSLRSWIYGQMIVTLCLFIFYFIFFNLMNVPFVFFISLLFGLLAILPYVGDMISFCVIVSVLIAGGNLFCQRSIAIFIITFVGFFLENTVLIPSFIGRRTGIHPLFLIISFLVFGKLLGILGVILSVPLSVILAVVLKTWSQKRDKIA</sequence>
<comment type="similarity">
    <text evidence="2">Belongs to the autoinducer-2 exporter (AI-2E) (TC 2.A.86) family.</text>
</comment>
<dbReference type="KEGG" id="nabu:FZC36_02670"/>
<organism evidence="9 10">
    <name type="scientific">Candidatus Nesciobacter abundans</name>
    <dbReference type="NCBI Taxonomy" id="2601668"/>
    <lineage>
        <taxon>Bacteria</taxon>
        <taxon>Pseudomonadati</taxon>
        <taxon>Pseudomonadota</taxon>
        <taxon>Alphaproteobacteria</taxon>
        <taxon>Holosporales</taxon>
        <taxon>Holosporaceae</taxon>
        <taxon>Candidatus Nesciobacter</taxon>
    </lineage>
</organism>
<evidence type="ECO:0000313" key="9">
    <source>
        <dbReference type="EMBL" id="QEK39311.1"/>
    </source>
</evidence>
<feature type="transmembrane region" description="Helical" evidence="8">
    <location>
        <begin position="42"/>
        <end position="67"/>
    </location>
</feature>
<keyword evidence="10" id="KW-1185">Reference proteome</keyword>